<evidence type="ECO:0000313" key="10">
    <source>
        <dbReference type="Proteomes" id="UP000233276"/>
    </source>
</evidence>
<feature type="transmembrane region" description="Helical" evidence="7">
    <location>
        <begin position="471"/>
        <end position="489"/>
    </location>
</feature>
<feature type="domain" description="RCK C-terminal" evidence="8">
    <location>
        <begin position="230"/>
        <end position="320"/>
    </location>
</feature>
<dbReference type="Proteomes" id="UP000233276">
    <property type="component" value="Chromosome"/>
</dbReference>
<keyword evidence="3 7" id="KW-0812">Transmembrane</keyword>
<gene>
    <name evidence="9" type="ORF">CXR34_02270</name>
</gene>
<evidence type="ECO:0000256" key="3">
    <source>
        <dbReference type="ARBA" id="ARBA00022692"/>
    </source>
</evidence>
<protein>
    <submittedName>
        <fullName evidence="9">Di-/tricarboxylate transporter</fullName>
    </submittedName>
</protein>
<feature type="transmembrane region" description="Helical" evidence="7">
    <location>
        <begin position="385"/>
        <end position="405"/>
    </location>
</feature>
<keyword evidence="6 7" id="KW-0472">Membrane</keyword>
<evidence type="ECO:0000256" key="2">
    <source>
        <dbReference type="ARBA" id="ARBA00022448"/>
    </source>
</evidence>
<dbReference type="GO" id="GO:0006813">
    <property type="term" value="P:potassium ion transport"/>
    <property type="evidence" value="ECO:0007669"/>
    <property type="project" value="InterPro"/>
</dbReference>
<dbReference type="Pfam" id="PF03600">
    <property type="entry name" value="CitMHS"/>
    <property type="match status" value="2"/>
</dbReference>
<dbReference type="InterPro" id="IPR006037">
    <property type="entry name" value="RCK_C"/>
</dbReference>
<dbReference type="PANTHER" id="PTHR43652">
    <property type="entry name" value="BASIC AMINO ACID ANTIPORTER YFCC-RELATED"/>
    <property type="match status" value="1"/>
</dbReference>
<evidence type="ECO:0000256" key="7">
    <source>
        <dbReference type="SAM" id="Phobius"/>
    </source>
</evidence>
<feature type="transmembrane region" description="Helical" evidence="7">
    <location>
        <begin position="417"/>
        <end position="440"/>
    </location>
</feature>
<evidence type="ECO:0000256" key="6">
    <source>
        <dbReference type="ARBA" id="ARBA00023136"/>
    </source>
</evidence>
<evidence type="ECO:0000256" key="5">
    <source>
        <dbReference type="ARBA" id="ARBA00022989"/>
    </source>
</evidence>
<dbReference type="KEGG" id="mhos:CXR34_02270"/>
<evidence type="ECO:0000259" key="8">
    <source>
        <dbReference type="PROSITE" id="PS51202"/>
    </source>
</evidence>
<feature type="transmembrane region" description="Helical" evidence="7">
    <location>
        <begin position="345"/>
        <end position="373"/>
    </location>
</feature>
<dbReference type="EMBL" id="CP025299">
    <property type="protein sequence ID" value="AUG28396.1"/>
    <property type="molecule type" value="Genomic_DNA"/>
</dbReference>
<dbReference type="InterPro" id="IPR004680">
    <property type="entry name" value="Cit_transptr-like_dom"/>
</dbReference>
<reference evidence="9 10" key="1">
    <citation type="submission" date="2017-12" db="EMBL/GenBank/DDBJ databases">
        <title>Isolation and characterization of estrogens degradatiion strain Microbacterium hominis SJTG1.</title>
        <authorList>
            <person name="Xiong W."/>
            <person name="Yin C."/>
            <person name="Zheng D."/>
            <person name="Liang R."/>
        </authorList>
    </citation>
    <scope>NUCLEOTIDE SEQUENCE [LARGE SCALE GENOMIC DNA]</scope>
    <source>
        <strain evidence="9 10">SJTG1</strain>
    </source>
</reference>
<feature type="transmembrane region" description="Helical" evidence="7">
    <location>
        <begin position="56"/>
        <end position="79"/>
    </location>
</feature>
<dbReference type="PANTHER" id="PTHR43652:SF2">
    <property type="entry name" value="BASIC AMINO ACID ANTIPORTER YFCC-RELATED"/>
    <property type="match status" value="1"/>
</dbReference>
<dbReference type="Gene3D" id="3.30.70.1450">
    <property type="entry name" value="Regulator of K+ conductance, C-terminal domain"/>
    <property type="match status" value="1"/>
</dbReference>
<feature type="transmembrane region" description="Helical" evidence="7">
    <location>
        <begin position="509"/>
        <end position="529"/>
    </location>
</feature>
<evidence type="ECO:0000256" key="1">
    <source>
        <dbReference type="ARBA" id="ARBA00004141"/>
    </source>
</evidence>
<dbReference type="SUPFAM" id="SSF116726">
    <property type="entry name" value="TrkA C-terminal domain-like"/>
    <property type="match status" value="1"/>
</dbReference>
<feature type="transmembrane region" description="Helical" evidence="7">
    <location>
        <begin position="136"/>
        <end position="160"/>
    </location>
</feature>
<dbReference type="GO" id="GO:0008324">
    <property type="term" value="F:monoatomic cation transmembrane transporter activity"/>
    <property type="evidence" value="ECO:0007669"/>
    <property type="project" value="InterPro"/>
</dbReference>
<keyword evidence="2" id="KW-0813">Transport</keyword>
<sequence length="531" mass="54018">MDPAAWTFLILALAVVAFVSGRVPLALVSLGVALALWATGVLTLGEAFAGFGDPTVLFIASLFVVSEALDATGVTAWLGQQVVTRAGRGRGRLTAIIGLLAAVLTAFISINGAVAALLPVVVVVAVRAGIVPSKLLIPLAFAASAGSLLTLTGTPVNIVVSEAAAAAGGREFGFFEFALAGIPLVLLTVAVVALGGGRLLPERTAERLGEVAPDPREHAQALRASYDVDLDTGLLFSAREGVAEVLVAPRSRLIGRTVSAGMTTRGEDLVILAVRRGDDEGPNASRGTGVAGALVLQAGDALLVQGPWAALTRYAQSPDVIAVTPPQDLQRAVPLGRGAKRAIGVLGAMVVLLATGLVPAVVAGLLAAGALVLLRVLTVPQTYRAISWTTVILIAGMIPLSSAFITTGAADIVADAVLGVIGSGSPQLALLVLCVLTMVLGQFISNVATVLVVLPIAVAIAQTLGASVQPFMMALTVAGAAAFLTPVATPANLMVMQPGGYRFGDYGKLGLPLMAVYLLVAVVYVPLIWPF</sequence>
<dbReference type="AlphaFoldDB" id="A0A2K9DMM6"/>
<keyword evidence="5 7" id="KW-1133">Transmembrane helix</keyword>
<comment type="subcellular location">
    <subcellularLocation>
        <location evidence="1">Membrane</location>
        <topology evidence="1">Multi-pass membrane protein</topology>
    </subcellularLocation>
</comment>
<feature type="transmembrane region" description="Helical" evidence="7">
    <location>
        <begin position="99"/>
        <end position="124"/>
    </location>
</feature>
<evidence type="ECO:0000256" key="4">
    <source>
        <dbReference type="ARBA" id="ARBA00022737"/>
    </source>
</evidence>
<proteinExistence type="predicted"/>
<dbReference type="PROSITE" id="PS51202">
    <property type="entry name" value="RCK_C"/>
    <property type="match status" value="1"/>
</dbReference>
<feature type="transmembrane region" description="Helical" evidence="7">
    <location>
        <begin position="446"/>
        <end position="464"/>
    </location>
</feature>
<organism evidence="9 10">
    <name type="scientific">Microbacterium hominis</name>
    <dbReference type="NCBI Taxonomy" id="162426"/>
    <lineage>
        <taxon>Bacteria</taxon>
        <taxon>Bacillati</taxon>
        <taxon>Actinomycetota</taxon>
        <taxon>Actinomycetes</taxon>
        <taxon>Micrococcales</taxon>
        <taxon>Microbacteriaceae</taxon>
        <taxon>Microbacterium</taxon>
    </lineage>
</organism>
<evidence type="ECO:0000313" key="9">
    <source>
        <dbReference type="EMBL" id="AUG28396.1"/>
    </source>
</evidence>
<feature type="transmembrane region" description="Helical" evidence="7">
    <location>
        <begin position="172"/>
        <end position="194"/>
    </location>
</feature>
<keyword evidence="4" id="KW-0677">Repeat</keyword>
<accession>A0A2K9DMM6</accession>
<dbReference type="RefSeq" id="WP_101305414.1">
    <property type="nucleotide sequence ID" value="NZ_CP025299.1"/>
</dbReference>
<feature type="transmembrane region" description="Helical" evidence="7">
    <location>
        <begin position="27"/>
        <end position="49"/>
    </location>
</feature>
<name>A0A2K9DMM6_9MICO</name>
<dbReference type="GO" id="GO:0005886">
    <property type="term" value="C:plasma membrane"/>
    <property type="evidence" value="ECO:0007669"/>
    <property type="project" value="TreeGrafter"/>
</dbReference>
<dbReference type="InterPro" id="IPR036721">
    <property type="entry name" value="RCK_C_sf"/>
</dbReference>
<dbReference type="InterPro" id="IPR051679">
    <property type="entry name" value="DASS-Related_Transporters"/>
</dbReference>